<protein>
    <submittedName>
        <fullName evidence="1">Uncharacterized protein</fullName>
    </submittedName>
</protein>
<organism evidence="1 2">
    <name type="scientific">Peteryoungia algae</name>
    <dbReference type="NCBI Taxonomy" id="2919917"/>
    <lineage>
        <taxon>Bacteria</taxon>
        <taxon>Pseudomonadati</taxon>
        <taxon>Pseudomonadota</taxon>
        <taxon>Alphaproteobacteria</taxon>
        <taxon>Hyphomicrobiales</taxon>
        <taxon>Rhizobiaceae</taxon>
        <taxon>Peteryoungia</taxon>
    </lineage>
</organism>
<sequence>MTFAGCRRQGSSPAAAGRVDDPALAFGEAYCKDTLCACMPCFGSNPFVSSQLPTAVTGAPRMKTALIMMTILGCDDSVSQCEFVETPTERFVSIELCDAASEEILGRYTNISYPTAVAVCQTPPPEIAEAIAESNQTLPDAGVEAQTKIPTEEQHRTLKDRAIDAVRQVLPGTAEIKMIFDKPIHVVSDSYSWVAKKIVP</sequence>
<dbReference type="EMBL" id="JALAYX010000003">
    <property type="protein sequence ID" value="MCJ8239216.1"/>
    <property type="molecule type" value="Genomic_DNA"/>
</dbReference>
<proteinExistence type="predicted"/>
<accession>A0ABT0D1G6</accession>
<dbReference type="RefSeq" id="WP_245136907.1">
    <property type="nucleotide sequence ID" value="NZ_CP128477.1"/>
</dbReference>
<evidence type="ECO:0000313" key="1">
    <source>
        <dbReference type="EMBL" id="MCJ8239216.1"/>
    </source>
</evidence>
<name>A0ABT0D1G6_9HYPH</name>
<comment type="caution">
    <text evidence="1">The sequence shown here is derived from an EMBL/GenBank/DDBJ whole genome shotgun (WGS) entry which is preliminary data.</text>
</comment>
<reference evidence="1 2" key="1">
    <citation type="submission" date="2022-03" db="EMBL/GenBank/DDBJ databases">
        <title>Rhizobium SSM4.3 sp. nov., isolated from Sediment (Gouqi Island).</title>
        <authorList>
            <person name="Chen G."/>
        </authorList>
    </citation>
    <scope>NUCLEOTIDE SEQUENCE [LARGE SCALE GENOMIC DNA]</scope>
    <source>
        <strain evidence="1 2">SSM4.3</strain>
    </source>
</reference>
<keyword evidence="2" id="KW-1185">Reference proteome</keyword>
<evidence type="ECO:0000313" key="2">
    <source>
        <dbReference type="Proteomes" id="UP001522662"/>
    </source>
</evidence>
<gene>
    <name evidence="1" type="ORF">MKJ03_12820</name>
</gene>
<dbReference type="Proteomes" id="UP001522662">
    <property type="component" value="Unassembled WGS sequence"/>
</dbReference>